<gene>
    <name evidence="5" type="ORF">M422DRAFT_265334</name>
</gene>
<dbReference type="SUPFAM" id="SSF50630">
    <property type="entry name" value="Acid proteases"/>
    <property type="match status" value="1"/>
</dbReference>
<feature type="compositionally biased region" description="Polar residues" evidence="3">
    <location>
        <begin position="43"/>
        <end position="67"/>
    </location>
</feature>
<dbReference type="EMBL" id="KN837221">
    <property type="protein sequence ID" value="KIJ32844.1"/>
    <property type="molecule type" value="Genomic_DNA"/>
</dbReference>
<feature type="domain" description="CCHC-type" evidence="4">
    <location>
        <begin position="605"/>
        <end position="620"/>
    </location>
</feature>
<dbReference type="InterPro" id="IPR001878">
    <property type="entry name" value="Znf_CCHC"/>
</dbReference>
<dbReference type="GO" id="GO:0008270">
    <property type="term" value="F:zinc ion binding"/>
    <property type="evidence" value="ECO:0007669"/>
    <property type="project" value="UniProtKB-KW"/>
</dbReference>
<keyword evidence="1" id="KW-0507">mRNA processing</keyword>
<dbReference type="CDD" id="cd00303">
    <property type="entry name" value="retropepsin_like"/>
    <property type="match status" value="1"/>
</dbReference>
<feature type="region of interest" description="Disordered" evidence="3">
    <location>
        <begin position="1"/>
        <end position="98"/>
    </location>
</feature>
<dbReference type="AlphaFoldDB" id="A0A0C9UDS1"/>
<feature type="region of interest" description="Disordered" evidence="3">
    <location>
        <begin position="633"/>
        <end position="659"/>
    </location>
</feature>
<dbReference type="PROSITE" id="PS50158">
    <property type="entry name" value="ZF_CCHC"/>
    <property type="match status" value="1"/>
</dbReference>
<feature type="compositionally biased region" description="Polar residues" evidence="3">
    <location>
        <begin position="186"/>
        <end position="217"/>
    </location>
</feature>
<dbReference type="HOGENOM" id="CLU_012886_6_2_1"/>
<dbReference type="InterPro" id="IPR021109">
    <property type="entry name" value="Peptidase_aspartic_dom_sf"/>
</dbReference>
<dbReference type="SUPFAM" id="SSF57756">
    <property type="entry name" value="Retrovirus zinc finger-like domains"/>
    <property type="match status" value="1"/>
</dbReference>
<dbReference type="SMART" id="SM00343">
    <property type="entry name" value="ZnF_C2HC"/>
    <property type="match status" value="1"/>
</dbReference>
<dbReference type="Gene3D" id="2.40.70.10">
    <property type="entry name" value="Acid Proteases"/>
    <property type="match status" value="1"/>
</dbReference>
<proteinExistence type="predicted"/>
<dbReference type="GO" id="GO:0006397">
    <property type="term" value="P:mRNA processing"/>
    <property type="evidence" value="ECO:0007669"/>
    <property type="project" value="UniProtKB-KW"/>
</dbReference>
<protein>
    <recommendedName>
        <fullName evidence="4">CCHC-type domain-containing protein</fullName>
    </recommendedName>
</protein>
<feature type="region of interest" description="Disordered" evidence="3">
    <location>
        <begin position="161"/>
        <end position="224"/>
    </location>
</feature>
<dbReference type="Proteomes" id="UP000054279">
    <property type="component" value="Unassembled WGS sequence"/>
</dbReference>
<feature type="compositionally biased region" description="Basic and acidic residues" evidence="3">
    <location>
        <begin position="546"/>
        <end position="556"/>
    </location>
</feature>
<dbReference type="GO" id="GO:0003676">
    <property type="term" value="F:nucleic acid binding"/>
    <property type="evidence" value="ECO:0007669"/>
    <property type="project" value="InterPro"/>
</dbReference>
<accession>A0A0C9UDS1</accession>
<keyword evidence="2" id="KW-0863">Zinc-finger</keyword>
<feature type="compositionally biased region" description="Basic and acidic residues" evidence="3">
    <location>
        <begin position="165"/>
        <end position="185"/>
    </location>
</feature>
<sequence>MAPKKRTVDKVPAGTGDATDSGSTPDVIGGNDPTMNPGKDPSKTASAASEANIICPTTRNTCATNELAQPASERGMTEDPTQTPNPYDGSGDLLLPKTYSDYAEPSERSASVNPDPEELALGDQIQEMLDTINEHMDEVNSIHNMSRQAAQLLDKTNKSNSALEARTRDPHKDPYNENTDPHQERPSNWSNVDEESTTGQNNIDPELIQSTNGPNNRSNHKQALGRARTELLAKTAVLERLYADQAPADHLNQAATAARSTRMEYEQLLRLSRTGLLNPQDQNQSIQPSENTREPEIWDKTHKSVRHAPFNGIEDNDTDSETTVRNHREGSVPFQQPDDWDILDMSNNESDNALVQMVRYMLDQNIQTTMEKSPLAKAGVKVTPPDKYSREQSFKALETFVKGLLRWLDMHSMLGPDAYRYQVSFLGTRLEGKALEWFDKTVEPRKYQGTPMDLEQVVTGLYGQYIPSLARREASNKFDFIKQGTLSVQEFATELEVEIPATTRRLEDSNRYDIGVRNSEPMTSTSRWDDGLLSNARRKPRINGLDRTKHRADPTKSGEINKGPAITPGPLGVNRNSSNTPGGAGPTIINRQRTNHDSSHNSMECYNCGKSGHIKPNCPEPLRARRVGAVHIGDSPTEQVDNNDQDVNNPIDDERPTEDEYCNEDYDNQLDLSEDQRSWGSKPSEFDCHDMARVAAAVPVGPANARKAKLAKEGEPLYDHTVKMRTSRPTRSKNNLLMIAGYFLVGGTKARCLFDSGCEGIIMSSEFARATGIRMHKLPEPIGIQQAFQGSRAKLYYTATTDITVGQRMYTETFDIANVDYYDIMLGTPFLRRVKANIDFNGLGSIIINGETIDNDLSVWLASEEAKIHGLSANKATIQGELPLEQIVKPLSKNTNESVFENIRNELLVLPVPQTLKELEKLISLVAYMLPYCGRLKRLLDMLQRIYRNKPYTCNEDVYNVILDINSTLSTTNVVNYYDDVIIHDDNTYSTKVTVSSSDYKKSLSKQDRAGVSIEEVNDEDNTWRPLLVILFETNIRNNRRTRRSTLQEPIKVPSRNVAPTSGIEMFNRKERRIISSARVSLQLTKDDFSRLRSQWKEKYADLFGDIPLELPRMHEVNHRIKLIDPDKRFNYRLPKCPEALQPQLPR</sequence>
<feature type="compositionally biased region" description="Low complexity" evidence="3">
    <location>
        <begin position="639"/>
        <end position="649"/>
    </location>
</feature>
<keyword evidence="2" id="KW-0479">Metal-binding</keyword>
<feature type="region of interest" description="Disordered" evidence="3">
    <location>
        <begin position="546"/>
        <end position="587"/>
    </location>
</feature>
<keyword evidence="2" id="KW-0862">Zinc</keyword>
<reference evidence="5 6" key="1">
    <citation type="submission" date="2014-06" db="EMBL/GenBank/DDBJ databases">
        <title>Evolutionary Origins and Diversification of the Mycorrhizal Mutualists.</title>
        <authorList>
            <consortium name="DOE Joint Genome Institute"/>
            <consortium name="Mycorrhizal Genomics Consortium"/>
            <person name="Kohler A."/>
            <person name="Kuo A."/>
            <person name="Nagy L.G."/>
            <person name="Floudas D."/>
            <person name="Copeland A."/>
            <person name="Barry K.W."/>
            <person name="Cichocki N."/>
            <person name="Veneault-Fourrey C."/>
            <person name="LaButti K."/>
            <person name="Lindquist E.A."/>
            <person name="Lipzen A."/>
            <person name="Lundell T."/>
            <person name="Morin E."/>
            <person name="Murat C."/>
            <person name="Riley R."/>
            <person name="Ohm R."/>
            <person name="Sun H."/>
            <person name="Tunlid A."/>
            <person name="Henrissat B."/>
            <person name="Grigoriev I.V."/>
            <person name="Hibbett D.S."/>
            <person name="Martin F."/>
        </authorList>
    </citation>
    <scope>NUCLEOTIDE SEQUENCE [LARGE SCALE GENOMIC DNA]</scope>
    <source>
        <strain evidence="5 6">SS14</strain>
    </source>
</reference>
<evidence type="ECO:0000256" key="3">
    <source>
        <dbReference type="SAM" id="MobiDB-lite"/>
    </source>
</evidence>
<evidence type="ECO:0000256" key="1">
    <source>
        <dbReference type="ARBA" id="ARBA00022664"/>
    </source>
</evidence>
<evidence type="ECO:0000259" key="4">
    <source>
        <dbReference type="PROSITE" id="PS50158"/>
    </source>
</evidence>
<evidence type="ECO:0000313" key="5">
    <source>
        <dbReference type="EMBL" id="KIJ32844.1"/>
    </source>
</evidence>
<evidence type="ECO:0000256" key="2">
    <source>
        <dbReference type="PROSITE-ProRule" id="PRU00047"/>
    </source>
</evidence>
<organism evidence="5 6">
    <name type="scientific">Sphaerobolus stellatus (strain SS14)</name>
    <dbReference type="NCBI Taxonomy" id="990650"/>
    <lineage>
        <taxon>Eukaryota</taxon>
        <taxon>Fungi</taxon>
        <taxon>Dikarya</taxon>
        <taxon>Basidiomycota</taxon>
        <taxon>Agaricomycotina</taxon>
        <taxon>Agaricomycetes</taxon>
        <taxon>Phallomycetidae</taxon>
        <taxon>Geastrales</taxon>
        <taxon>Sphaerobolaceae</taxon>
        <taxon>Sphaerobolus</taxon>
    </lineage>
</organism>
<dbReference type="Pfam" id="PF08284">
    <property type="entry name" value="RVP_2"/>
    <property type="match status" value="1"/>
</dbReference>
<dbReference type="InterPro" id="IPR036875">
    <property type="entry name" value="Znf_CCHC_sf"/>
</dbReference>
<feature type="region of interest" description="Disordered" evidence="3">
    <location>
        <begin position="308"/>
        <end position="339"/>
    </location>
</feature>
<evidence type="ECO:0000313" key="6">
    <source>
        <dbReference type="Proteomes" id="UP000054279"/>
    </source>
</evidence>
<keyword evidence="6" id="KW-1185">Reference proteome</keyword>
<dbReference type="Pfam" id="PF00098">
    <property type="entry name" value="zf-CCHC"/>
    <property type="match status" value="1"/>
</dbReference>
<dbReference type="OrthoDB" id="3060267at2759"/>
<dbReference type="Gene3D" id="4.10.60.10">
    <property type="entry name" value="Zinc finger, CCHC-type"/>
    <property type="match status" value="1"/>
</dbReference>
<name>A0A0C9UDS1_SPHS4</name>